<evidence type="ECO:0000313" key="8">
    <source>
        <dbReference type="Proteomes" id="UP000007819"/>
    </source>
</evidence>
<protein>
    <recommendedName>
        <fullName evidence="6">Peptidase S1 domain-containing protein</fullName>
    </recommendedName>
</protein>
<evidence type="ECO:0000256" key="2">
    <source>
        <dbReference type="ARBA" id="ARBA00023157"/>
    </source>
</evidence>
<dbReference type="Proteomes" id="UP000007819">
    <property type="component" value="Chromosome A1"/>
</dbReference>
<dbReference type="SMART" id="SM00020">
    <property type="entry name" value="Tryp_SPc"/>
    <property type="match status" value="1"/>
</dbReference>
<dbReference type="InterPro" id="IPR009003">
    <property type="entry name" value="Peptidase_S1_PA"/>
</dbReference>
<evidence type="ECO:0000259" key="6">
    <source>
        <dbReference type="PROSITE" id="PS50240"/>
    </source>
</evidence>
<dbReference type="EnsemblMetazoa" id="XM_003244006.3">
    <property type="protein sequence ID" value="XP_003244054.1"/>
    <property type="gene ID" value="LOC100575373"/>
</dbReference>
<evidence type="ECO:0000256" key="3">
    <source>
        <dbReference type="ARBA" id="ARBA00023180"/>
    </source>
</evidence>
<accession>A0A8R1WAQ4</accession>
<feature type="domain" description="Peptidase S1" evidence="6">
    <location>
        <begin position="96"/>
        <end position="353"/>
    </location>
</feature>
<evidence type="ECO:0000256" key="5">
    <source>
        <dbReference type="SAM" id="SignalP"/>
    </source>
</evidence>
<reference evidence="7" key="2">
    <citation type="submission" date="2022-06" db="UniProtKB">
        <authorList>
            <consortium name="EnsemblMetazoa"/>
        </authorList>
    </citation>
    <scope>IDENTIFICATION</scope>
</reference>
<proteinExistence type="inferred from homology"/>
<keyword evidence="3" id="KW-0325">Glycoprotein</keyword>
<keyword evidence="1 5" id="KW-0732">Signal</keyword>
<dbReference type="OrthoDB" id="6339452at2759"/>
<dbReference type="GO" id="GO:0006508">
    <property type="term" value="P:proteolysis"/>
    <property type="evidence" value="ECO:0007669"/>
    <property type="project" value="InterPro"/>
</dbReference>
<dbReference type="RefSeq" id="XP_003244054.1">
    <property type="nucleotide sequence ID" value="XM_003244006.2"/>
</dbReference>
<comment type="similarity">
    <text evidence="4">Belongs to the peptidase S1 family. CLIP subfamily.</text>
</comment>
<dbReference type="PRINTS" id="PR00722">
    <property type="entry name" value="CHYMOTRYPSIN"/>
</dbReference>
<feature type="signal peptide" evidence="5">
    <location>
        <begin position="1"/>
        <end position="24"/>
    </location>
</feature>
<feature type="chain" id="PRO_5035944515" description="Peptidase S1 domain-containing protein" evidence="5">
    <location>
        <begin position="25"/>
        <end position="357"/>
    </location>
</feature>
<dbReference type="KEGG" id="api:100575373"/>
<keyword evidence="2" id="KW-1015">Disulfide bond</keyword>
<dbReference type="PANTHER" id="PTHR24258:SF136">
    <property type="entry name" value="GH06673P-RELATED"/>
    <property type="match status" value="1"/>
</dbReference>
<dbReference type="InterPro" id="IPR001314">
    <property type="entry name" value="Peptidase_S1A"/>
</dbReference>
<name>A0A8R1WAQ4_ACYPI</name>
<dbReference type="Gene3D" id="2.40.10.10">
    <property type="entry name" value="Trypsin-like serine proteases"/>
    <property type="match status" value="1"/>
</dbReference>
<keyword evidence="8" id="KW-1185">Reference proteome</keyword>
<evidence type="ECO:0000256" key="4">
    <source>
        <dbReference type="ARBA" id="ARBA00024195"/>
    </source>
</evidence>
<dbReference type="Pfam" id="PF00089">
    <property type="entry name" value="Trypsin"/>
    <property type="match status" value="1"/>
</dbReference>
<dbReference type="AlphaFoldDB" id="A0A8R1WAQ4"/>
<dbReference type="PANTHER" id="PTHR24258">
    <property type="entry name" value="SERINE PROTEASE-RELATED"/>
    <property type="match status" value="1"/>
</dbReference>
<evidence type="ECO:0000256" key="1">
    <source>
        <dbReference type="ARBA" id="ARBA00022729"/>
    </source>
</evidence>
<dbReference type="InterPro" id="IPR043504">
    <property type="entry name" value="Peptidase_S1_PA_chymotrypsin"/>
</dbReference>
<reference evidence="8" key="1">
    <citation type="submission" date="2010-06" db="EMBL/GenBank/DDBJ databases">
        <authorList>
            <person name="Jiang H."/>
            <person name="Abraham K."/>
            <person name="Ali S."/>
            <person name="Alsbrooks S.L."/>
            <person name="Anim B.N."/>
            <person name="Anosike U.S."/>
            <person name="Attaway T."/>
            <person name="Bandaranaike D.P."/>
            <person name="Battles P.K."/>
            <person name="Bell S.N."/>
            <person name="Bell A.V."/>
            <person name="Beltran B."/>
            <person name="Bickham C."/>
            <person name="Bustamante Y."/>
            <person name="Caleb T."/>
            <person name="Canada A."/>
            <person name="Cardenas V."/>
            <person name="Carter K."/>
            <person name="Chacko J."/>
            <person name="Chandrabose M.N."/>
            <person name="Chavez D."/>
            <person name="Chavez A."/>
            <person name="Chen L."/>
            <person name="Chu H.-S."/>
            <person name="Claassen K.J."/>
            <person name="Cockrell R."/>
            <person name="Collins M."/>
            <person name="Cooper J.A."/>
            <person name="Cree A."/>
            <person name="Curry S.M."/>
            <person name="Da Y."/>
            <person name="Dao M.D."/>
            <person name="Das B."/>
            <person name="Davila M.-L."/>
            <person name="Davy-Carroll L."/>
            <person name="Denson S."/>
            <person name="Dinh H."/>
            <person name="Ebong V.E."/>
            <person name="Edwards J.R."/>
            <person name="Egan A."/>
            <person name="El-Daye J."/>
            <person name="Escobedo L."/>
            <person name="Fernandez S."/>
            <person name="Fernando P.R."/>
            <person name="Flagg N."/>
            <person name="Forbes L.D."/>
            <person name="Fowler R.G."/>
            <person name="Fu Q."/>
            <person name="Gabisi R.A."/>
            <person name="Ganer J."/>
            <person name="Garbino Pronczuk A."/>
            <person name="Garcia R.M."/>
            <person name="Garner T."/>
            <person name="Garrett T.E."/>
            <person name="Gonzalez D.A."/>
            <person name="Hamid H."/>
            <person name="Hawkins E.S."/>
            <person name="Hirani K."/>
            <person name="Hogues M.E."/>
            <person name="Hollins B."/>
            <person name="Hsiao C.-H."/>
            <person name="Jabil R."/>
            <person name="James M.L."/>
            <person name="Jhangiani S.N."/>
            <person name="Johnson B."/>
            <person name="Johnson Q."/>
            <person name="Joshi V."/>
            <person name="Kalu J.B."/>
            <person name="Kam C."/>
            <person name="Kashfia A."/>
            <person name="Keebler J."/>
            <person name="Kisamo H."/>
            <person name="Kovar C.L."/>
            <person name="Lago L.A."/>
            <person name="Lai C.-Y."/>
            <person name="Laidlaw J."/>
            <person name="Lara F."/>
            <person name="Le T.-K."/>
            <person name="Lee S.L."/>
            <person name="Legall F.H."/>
            <person name="Lemon S.J."/>
            <person name="Lewis L.R."/>
            <person name="Li B."/>
            <person name="Liu Y."/>
            <person name="Liu Y.-S."/>
            <person name="Lopez J."/>
            <person name="Lozado R.J."/>
            <person name="Lu J."/>
            <person name="Madu R.C."/>
            <person name="Maheshwari M."/>
            <person name="Maheshwari R."/>
            <person name="Malloy K."/>
            <person name="Martinez E."/>
            <person name="Mathew T."/>
            <person name="Mercado I.C."/>
            <person name="Mercado C."/>
            <person name="Meyer B."/>
            <person name="Montgomery K."/>
            <person name="Morgan M.B."/>
            <person name="Munidasa M."/>
            <person name="Nazareth L.V."/>
            <person name="Nelson J."/>
            <person name="Ng B.M."/>
            <person name="Nguyen N.B."/>
            <person name="Nguyen P.Q."/>
            <person name="Nguyen T."/>
            <person name="Obregon M."/>
            <person name="Okwuonu G.O."/>
            <person name="Onwere C.G."/>
            <person name="Orozco G."/>
            <person name="Parra A."/>
            <person name="Patel S."/>
            <person name="Patil S."/>
            <person name="Perez A."/>
            <person name="Perez Y."/>
            <person name="Pham C."/>
            <person name="Primus E.L."/>
            <person name="Pu L.-L."/>
            <person name="Puazo M."/>
            <person name="Qin X."/>
            <person name="Quiroz J.B."/>
            <person name="Reese J."/>
            <person name="Richards S."/>
            <person name="Rives C.M."/>
            <person name="Robberts R."/>
            <person name="Ruiz S.J."/>
            <person name="Ruiz M.J."/>
            <person name="Santibanez J."/>
            <person name="Schneider B.W."/>
            <person name="Sisson I."/>
            <person name="Smith M."/>
            <person name="Sodergren E."/>
            <person name="Song X.-Z."/>
            <person name="Song B.B."/>
            <person name="Summersgill H."/>
            <person name="Thelus R."/>
            <person name="Thornton R.D."/>
            <person name="Trejos Z.Y."/>
            <person name="Usmani K."/>
            <person name="Vattathil S."/>
            <person name="Villasana D."/>
            <person name="Walker D.L."/>
            <person name="Wang S."/>
            <person name="Wang K."/>
            <person name="White C.S."/>
            <person name="Williams A.C."/>
            <person name="Williamson J."/>
            <person name="Wilson K."/>
            <person name="Woghiren I.O."/>
            <person name="Woodworth J.R."/>
            <person name="Worley K.C."/>
            <person name="Wright R.A."/>
            <person name="Wu W."/>
            <person name="Young L."/>
            <person name="Zhang L."/>
            <person name="Zhang J."/>
            <person name="Zhu Y."/>
            <person name="Muzny D.M."/>
            <person name="Weinstock G."/>
            <person name="Gibbs R.A."/>
        </authorList>
    </citation>
    <scope>NUCLEOTIDE SEQUENCE [LARGE SCALE GENOMIC DNA]</scope>
    <source>
        <strain evidence="8">LSR1</strain>
    </source>
</reference>
<dbReference type="FunFam" id="2.40.10.10:FF:000028">
    <property type="entry name" value="Serine protease easter"/>
    <property type="match status" value="1"/>
</dbReference>
<dbReference type="GO" id="GO:0004252">
    <property type="term" value="F:serine-type endopeptidase activity"/>
    <property type="evidence" value="ECO:0007669"/>
    <property type="project" value="InterPro"/>
</dbReference>
<dbReference type="InterPro" id="IPR001254">
    <property type="entry name" value="Trypsin_dom"/>
</dbReference>
<dbReference type="PROSITE" id="PS50240">
    <property type="entry name" value="TRYPSIN_DOM"/>
    <property type="match status" value="1"/>
</dbReference>
<dbReference type="CDD" id="cd00190">
    <property type="entry name" value="Tryp_SPc"/>
    <property type="match status" value="1"/>
</dbReference>
<evidence type="ECO:0000313" key="7">
    <source>
        <dbReference type="EnsemblMetazoa" id="XP_003244054.1"/>
    </source>
</evidence>
<dbReference type="GeneID" id="100575373"/>
<dbReference type="SUPFAM" id="SSF50494">
    <property type="entry name" value="Trypsin-like serine proteases"/>
    <property type="match status" value="1"/>
</dbReference>
<sequence>MKGITNLQCIFMLFILCIVRLGFCVPQNKDDVTNTTSNPTVDQSKGIEKYSAAEMCSKYSQLIYKYKNDSTLIDDEEVLNEAKGCYNNNSTILKRLTSNFDVKRAAPREFPHMALLGYSKYPRDDTWACSGSLISNRWILSTAGCERLGNTTVVQWARLGGLNYSSETDDARPTDYQIDQRIVHPDFRKPSLYNDIALFHLDQDVEFSSYVRPMCLNADPNWQSSASQIVISTGWGPILDDKSMSLDLLKVSLDIISADLCKSNYYASIAGRKQLMHGIVEDSMICAGDVSGEKDICGGIAGSSLQVVHANHACMYTQVGVLSAGKGQCPKKDSPDIYTRVSKFLPWIEQIVWPKSG</sequence>
<organism evidence="7 8">
    <name type="scientific">Acyrthosiphon pisum</name>
    <name type="common">Pea aphid</name>
    <dbReference type="NCBI Taxonomy" id="7029"/>
    <lineage>
        <taxon>Eukaryota</taxon>
        <taxon>Metazoa</taxon>
        <taxon>Ecdysozoa</taxon>
        <taxon>Arthropoda</taxon>
        <taxon>Hexapoda</taxon>
        <taxon>Insecta</taxon>
        <taxon>Pterygota</taxon>
        <taxon>Neoptera</taxon>
        <taxon>Paraneoptera</taxon>
        <taxon>Hemiptera</taxon>
        <taxon>Sternorrhyncha</taxon>
        <taxon>Aphidomorpha</taxon>
        <taxon>Aphidoidea</taxon>
        <taxon>Aphididae</taxon>
        <taxon>Macrosiphini</taxon>
        <taxon>Acyrthosiphon</taxon>
    </lineage>
</organism>